<dbReference type="STRING" id="906968.Trebr_1264"/>
<dbReference type="Pfam" id="PF02653">
    <property type="entry name" value="BPD_transp_2"/>
    <property type="match status" value="1"/>
</dbReference>
<protein>
    <submittedName>
        <fullName evidence="7">ABC-type transporter, integral membrane subunit</fullName>
    </submittedName>
</protein>
<dbReference type="PANTHER" id="PTHR47089">
    <property type="entry name" value="ABC TRANSPORTER, PERMEASE PROTEIN"/>
    <property type="match status" value="1"/>
</dbReference>
<proteinExistence type="predicted"/>
<dbReference type="InterPro" id="IPR001851">
    <property type="entry name" value="ABC_transp_permease"/>
</dbReference>
<name>F4LM13_TREBD</name>
<dbReference type="GO" id="GO:0022857">
    <property type="term" value="F:transmembrane transporter activity"/>
    <property type="evidence" value="ECO:0007669"/>
    <property type="project" value="InterPro"/>
</dbReference>
<dbReference type="GO" id="GO:0005886">
    <property type="term" value="C:plasma membrane"/>
    <property type="evidence" value="ECO:0007669"/>
    <property type="project" value="UniProtKB-SubCell"/>
</dbReference>
<dbReference type="RefSeq" id="WP_013758399.1">
    <property type="nucleotide sequence ID" value="NC_015500.1"/>
</dbReference>
<feature type="transmembrane region" description="Helical" evidence="6">
    <location>
        <begin position="337"/>
        <end position="356"/>
    </location>
</feature>
<keyword evidence="4 6" id="KW-1133">Transmembrane helix</keyword>
<gene>
    <name evidence="7" type="ordered locus">Trebr_1264</name>
</gene>
<dbReference type="eggNOG" id="COG4603">
    <property type="taxonomic scope" value="Bacteria"/>
</dbReference>
<dbReference type="PANTHER" id="PTHR47089:SF1">
    <property type="entry name" value="GUANOSINE ABC TRANSPORTER PERMEASE PROTEIN NUPP"/>
    <property type="match status" value="1"/>
</dbReference>
<feature type="transmembrane region" description="Helical" evidence="6">
    <location>
        <begin position="299"/>
        <end position="325"/>
    </location>
</feature>
<feature type="transmembrane region" description="Helical" evidence="6">
    <location>
        <begin position="76"/>
        <end position="94"/>
    </location>
</feature>
<feature type="transmembrane region" description="Helical" evidence="6">
    <location>
        <begin position="159"/>
        <end position="180"/>
    </location>
</feature>
<evidence type="ECO:0000256" key="6">
    <source>
        <dbReference type="SAM" id="Phobius"/>
    </source>
</evidence>
<dbReference type="Proteomes" id="UP000006546">
    <property type="component" value="Chromosome"/>
</dbReference>
<feature type="transmembrane region" description="Helical" evidence="6">
    <location>
        <begin position="250"/>
        <end position="279"/>
    </location>
</feature>
<evidence type="ECO:0000256" key="1">
    <source>
        <dbReference type="ARBA" id="ARBA00004651"/>
    </source>
</evidence>
<evidence type="ECO:0000313" key="8">
    <source>
        <dbReference type="Proteomes" id="UP000006546"/>
    </source>
</evidence>
<feature type="transmembrane region" description="Helical" evidence="6">
    <location>
        <begin position="211"/>
        <end position="229"/>
    </location>
</feature>
<dbReference type="EMBL" id="CP002696">
    <property type="protein sequence ID" value="AEE16692.1"/>
    <property type="molecule type" value="Genomic_DNA"/>
</dbReference>
<dbReference type="CDD" id="cd06580">
    <property type="entry name" value="TM_PBP1_transp_TpRbsC_like"/>
    <property type="match status" value="1"/>
</dbReference>
<evidence type="ECO:0000256" key="4">
    <source>
        <dbReference type="ARBA" id="ARBA00022989"/>
    </source>
</evidence>
<feature type="transmembrane region" description="Helical" evidence="6">
    <location>
        <begin position="21"/>
        <end position="43"/>
    </location>
</feature>
<evidence type="ECO:0000256" key="3">
    <source>
        <dbReference type="ARBA" id="ARBA00022692"/>
    </source>
</evidence>
<feature type="transmembrane region" description="Helical" evidence="6">
    <location>
        <begin position="130"/>
        <end position="150"/>
    </location>
</feature>
<dbReference type="KEGG" id="tbe:Trebr_1264"/>
<keyword evidence="3 6" id="KW-0812">Transmembrane</keyword>
<keyword evidence="5 6" id="KW-0472">Membrane</keyword>
<feature type="transmembrane region" description="Helical" evidence="6">
    <location>
        <begin position="106"/>
        <end position="124"/>
    </location>
</feature>
<evidence type="ECO:0000256" key="5">
    <source>
        <dbReference type="ARBA" id="ARBA00023136"/>
    </source>
</evidence>
<organism evidence="7 8">
    <name type="scientific">Treponema brennaborense (strain DSM 12168 / CIP 105900 / DD5/3)</name>
    <dbReference type="NCBI Taxonomy" id="906968"/>
    <lineage>
        <taxon>Bacteria</taxon>
        <taxon>Pseudomonadati</taxon>
        <taxon>Spirochaetota</taxon>
        <taxon>Spirochaetia</taxon>
        <taxon>Spirochaetales</taxon>
        <taxon>Treponemataceae</taxon>
        <taxon>Treponema</taxon>
    </lineage>
</organism>
<comment type="subcellular location">
    <subcellularLocation>
        <location evidence="1">Cell membrane</location>
        <topology evidence="1">Multi-pass membrane protein</topology>
    </subcellularLocation>
</comment>
<dbReference type="HOGENOM" id="CLU_040769_0_1_12"/>
<sequence length="381" mass="40261">MKSAKKLSGSGGLSGLLLRSDGAVSVLVVLLGFLCGTVLIAAVGRNPLNMYKAILQSLTGYNIDRNIWNIRYVGEWLNLSVPYILCGLAMAFAARAGLFNIGGEGQYIMGLTVAQVVALLGPQIPVLHWVLAILLAVAVGAVWGGIVGFLKARFEVSEVVATIMLNYIALYLSRIIIMAIPGTNTYKTVNYPATASIRTGFLEWLTNGSTLNLGLFLALGAVVLYWFLMEKTNLGFGLRATGFNKDSARYGGIPVIASIVISMAVAGAFAGLGGGVVALGSFRYGRVLSGMDNYGFTGIAVALVGNNTAGGTLLAGLLFGLLAAAQPLMQSKQIPKEITFIIQGLIVVFIAVRAGLRLYLQWRMKKALEKEALSASSAQEA</sequence>
<keyword evidence="8" id="KW-1185">Reference proteome</keyword>
<evidence type="ECO:0000313" key="7">
    <source>
        <dbReference type="EMBL" id="AEE16692.1"/>
    </source>
</evidence>
<accession>F4LM13</accession>
<dbReference type="AlphaFoldDB" id="F4LM13"/>
<reference evidence="8" key="1">
    <citation type="submission" date="2011-04" db="EMBL/GenBank/DDBJ databases">
        <title>The complete genome of Treponema brennaborense DSM 12168.</title>
        <authorList>
            <person name="Lucas S."/>
            <person name="Han J."/>
            <person name="Lapidus A."/>
            <person name="Bruce D."/>
            <person name="Goodwin L."/>
            <person name="Pitluck S."/>
            <person name="Peters L."/>
            <person name="Kyrpides N."/>
            <person name="Mavromatis K."/>
            <person name="Ivanova N."/>
            <person name="Mikhailova N."/>
            <person name="Pagani I."/>
            <person name="Teshima H."/>
            <person name="Detter J.C."/>
            <person name="Tapia R."/>
            <person name="Han C."/>
            <person name="Land M."/>
            <person name="Hauser L."/>
            <person name="Markowitz V."/>
            <person name="Cheng J.-F."/>
            <person name="Hugenholtz P."/>
            <person name="Woyke T."/>
            <person name="Wu D."/>
            <person name="Gronow S."/>
            <person name="Wellnitz S."/>
            <person name="Brambilla E."/>
            <person name="Klenk H.-P."/>
            <person name="Eisen J.A."/>
        </authorList>
    </citation>
    <scope>NUCLEOTIDE SEQUENCE [LARGE SCALE GENOMIC DNA]</scope>
    <source>
        <strain evidence="8">DSM 12168 / CIP 105900 / DD5/3</strain>
    </source>
</reference>
<keyword evidence="2" id="KW-1003">Cell membrane</keyword>
<evidence type="ECO:0000256" key="2">
    <source>
        <dbReference type="ARBA" id="ARBA00022475"/>
    </source>
</evidence>
<dbReference type="OrthoDB" id="45037at2"/>